<accession>A0ABP6ZG25</accession>
<keyword evidence="3" id="KW-1185">Reference proteome</keyword>
<dbReference type="RefSeq" id="WP_231483760.1">
    <property type="nucleotide sequence ID" value="NZ_BAAAZO010000003.1"/>
</dbReference>
<dbReference type="Proteomes" id="UP001501074">
    <property type="component" value="Unassembled WGS sequence"/>
</dbReference>
<name>A0ABP6ZG25_9ACTN</name>
<keyword evidence="1" id="KW-0472">Membrane</keyword>
<protein>
    <submittedName>
        <fullName evidence="2">Uncharacterized protein</fullName>
    </submittedName>
</protein>
<gene>
    <name evidence="2" type="ORF">GCM10022223_24900</name>
</gene>
<organism evidence="2 3">
    <name type="scientific">Kineosporia mesophila</name>
    <dbReference type="NCBI Taxonomy" id="566012"/>
    <lineage>
        <taxon>Bacteria</taxon>
        <taxon>Bacillati</taxon>
        <taxon>Actinomycetota</taxon>
        <taxon>Actinomycetes</taxon>
        <taxon>Kineosporiales</taxon>
        <taxon>Kineosporiaceae</taxon>
        <taxon>Kineosporia</taxon>
    </lineage>
</organism>
<keyword evidence="1" id="KW-1133">Transmembrane helix</keyword>
<feature type="transmembrane region" description="Helical" evidence="1">
    <location>
        <begin position="20"/>
        <end position="45"/>
    </location>
</feature>
<proteinExistence type="predicted"/>
<evidence type="ECO:0000313" key="3">
    <source>
        <dbReference type="Proteomes" id="UP001501074"/>
    </source>
</evidence>
<dbReference type="EMBL" id="BAAAZO010000003">
    <property type="protein sequence ID" value="GAA3607911.1"/>
    <property type="molecule type" value="Genomic_DNA"/>
</dbReference>
<feature type="transmembrane region" description="Helical" evidence="1">
    <location>
        <begin position="77"/>
        <end position="95"/>
    </location>
</feature>
<reference evidence="3" key="1">
    <citation type="journal article" date="2019" name="Int. J. Syst. Evol. Microbiol.">
        <title>The Global Catalogue of Microorganisms (GCM) 10K type strain sequencing project: providing services to taxonomists for standard genome sequencing and annotation.</title>
        <authorList>
            <consortium name="The Broad Institute Genomics Platform"/>
            <consortium name="The Broad Institute Genome Sequencing Center for Infectious Disease"/>
            <person name="Wu L."/>
            <person name="Ma J."/>
        </authorList>
    </citation>
    <scope>NUCLEOTIDE SEQUENCE [LARGE SCALE GENOMIC DNA]</scope>
    <source>
        <strain evidence="3">JCM 16902</strain>
    </source>
</reference>
<keyword evidence="1" id="KW-0812">Transmembrane</keyword>
<comment type="caution">
    <text evidence="2">The sequence shown here is derived from an EMBL/GenBank/DDBJ whole genome shotgun (WGS) entry which is preliminary data.</text>
</comment>
<feature type="transmembrane region" description="Helical" evidence="1">
    <location>
        <begin position="52"/>
        <end position="71"/>
    </location>
</feature>
<evidence type="ECO:0000313" key="2">
    <source>
        <dbReference type="EMBL" id="GAA3607911.1"/>
    </source>
</evidence>
<evidence type="ECO:0000256" key="1">
    <source>
        <dbReference type="SAM" id="Phobius"/>
    </source>
</evidence>
<sequence length="177" mass="18263">MDEGGHSGQVFDLGPRLAWAYLTIGVALIATMEAIGLAVLVFALLPATPAAVVTAALLAPSALILVAMASALNGRIIVDPGSLTLCFGLIGGAAVPRALIVRAERFDPATDLSPIGLGIDVPFGSGRATVTRGGPAHFVRVTLRGPARVRLAMWRYAIANELVLSTSRPDELVSSLV</sequence>